<dbReference type="EMBL" id="JAAVMX010000005">
    <property type="protein sequence ID" value="KAF4508336.1"/>
    <property type="molecule type" value="Genomic_DNA"/>
</dbReference>
<name>A0A8H4PQ37_9HYPO</name>
<proteinExistence type="predicted"/>
<evidence type="ECO:0000313" key="3">
    <source>
        <dbReference type="Proteomes" id="UP000557566"/>
    </source>
</evidence>
<comment type="caution">
    <text evidence="2">The sequence shown here is derived from an EMBL/GenBank/DDBJ whole genome shotgun (WGS) entry which is preliminary data.</text>
</comment>
<evidence type="ECO:0000256" key="1">
    <source>
        <dbReference type="SAM" id="MobiDB-lite"/>
    </source>
</evidence>
<dbReference type="Proteomes" id="UP000557566">
    <property type="component" value="Unassembled WGS sequence"/>
</dbReference>
<accession>A0A8H4PQ37</accession>
<gene>
    <name evidence="2" type="ORF">G6O67_004729</name>
</gene>
<sequence length="110" mass="12641">MGSQGVGGREMRWLELLCGQFEMGRFAEDPRERRCGDALPQRRRHESQSRPSPSLHQPTRRITAEAAAKFARSCSPSFRLRPVQRRGSRVLPPWHRPPFLSCHLLPAQRA</sequence>
<evidence type="ECO:0000313" key="2">
    <source>
        <dbReference type="EMBL" id="KAF4508336.1"/>
    </source>
</evidence>
<reference evidence="2 3" key="1">
    <citation type="journal article" date="2020" name="Genome Biol. Evol.">
        <title>A new high-quality draft genome assembly of the Chinese cordyceps Ophiocordyceps sinensis.</title>
        <authorList>
            <person name="Shu R."/>
            <person name="Zhang J."/>
            <person name="Meng Q."/>
            <person name="Zhang H."/>
            <person name="Zhou G."/>
            <person name="Li M."/>
            <person name="Wu P."/>
            <person name="Zhao Y."/>
            <person name="Chen C."/>
            <person name="Qin Q."/>
        </authorList>
    </citation>
    <scope>NUCLEOTIDE SEQUENCE [LARGE SCALE GENOMIC DNA]</scope>
    <source>
        <strain evidence="2 3">IOZ07</strain>
    </source>
</reference>
<protein>
    <submittedName>
        <fullName evidence="2">Uncharacterized protein</fullName>
    </submittedName>
</protein>
<keyword evidence="3" id="KW-1185">Reference proteome</keyword>
<feature type="region of interest" description="Disordered" evidence="1">
    <location>
        <begin position="30"/>
        <end position="60"/>
    </location>
</feature>
<organism evidence="2 3">
    <name type="scientific">Ophiocordyceps sinensis</name>
    <dbReference type="NCBI Taxonomy" id="72228"/>
    <lineage>
        <taxon>Eukaryota</taxon>
        <taxon>Fungi</taxon>
        <taxon>Dikarya</taxon>
        <taxon>Ascomycota</taxon>
        <taxon>Pezizomycotina</taxon>
        <taxon>Sordariomycetes</taxon>
        <taxon>Hypocreomycetidae</taxon>
        <taxon>Hypocreales</taxon>
        <taxon>Ophiocordycipitaceae</taxon>
        <taxon>Ophiocordyceps</taxon>
    </lineage>
</organism>
<dbReference type="AlphaFoldDB" id="A0A8H4PQ37"/>